<dbReference type="KEGG" id="smax:FJR03_02100"/>
<keyword evidence="3" id="KW-1185">Reference proteome</keyword>
<gene>
    <name evidence="2" type="ORF">FJR03_02100</name>
</gene>
<evidence type="ECO:0000256" key="1">
    <source>
        <dbReference type="SAM" id="SignalP"/>
    </source>
</evidence>
<dbReference type="AlphaFoldDB" id="A0A7M1AT64"/>
<protein>
    <recommendedName>
        <fullName evidence="4">Porin</fullName>
    </recommendedName>
</protein>
<feature type="chain" id="PRO_5032895608" description="Porin" evidence="1">
    <location>
        <begin position="21"/>
        <end position="430"/>
    </location>
</feature>
<dbReference type="InterPro" id="IPR023614">
    <property type="entry name" value="Porin_dom_sf"/>
</dbReference>
<dbReference type="Gene3D" id="2.40.160.10">
    <property type="entry name" value="Porin"/>
    <property type="match status" value="1"/>
</dbReference>
<dbReference type="Proteomes" id="UP000593910">
    <property type="component" value="Chromosome"/>
</dbReference>
<dbReference type="EMBL" id="CP041165">
    <property type="protein sequence ID" value="QOP40596.1"/>
    <property type="molecule type" value="Genomic_DNA"/>
</dbReference>
<feature type="signal peptide" evidence="1">
    <location>
        <begin position="1"/>
        <end position="20"/>
    </location>
</feature>
<evidence type="ECO:0000313" key="2">
    <source>
        <dbReference type="EMBL" id="QOP40596.1"/>
    </source>
</evidence>
<proteinExistence type="predicted"/>
<accession>A0A7M1AT64</accession>
<evidence type="ECO:0008006" key="4">
    <source>
        <dbReference type="Google" id="ProtNLM"/>
    </source>
</evidence>
<dbReference type="RefSeq" id="WP_193114016.1">
    <property type="nucleotide sequence ID" value="NZ_CP041165.1"/>
</dbReference>
<evidence type="ECO:0000313" key="3">
    <source>
        <dbReference type="Proteomes" id="UP000593910"/>
    </source>
</evidence>
<keyword evidence="1" id="KW-0732">Signal</keyword>
<sequence length="430" mass="45269">MKFTKLSLVAALLAGSAAFAVDNVKVSGDANLYYSTSDAKAGYADPTMANKDDLFGKDNSAADASINLNITADLIKNDMVTLSAGAGYTVLTTLGLENVFVSNVWGSAHTATDNGTSNYAGGHKVENASWMNEAWVAATAGKTTIKLGRMELDTPIAFTEKWSIEKNTFEAAVVMNQDIPDTTLVGAYVGNTNGGGISSNVNDLGLAVAPVVNANGEFNTLGKSGAYAVAAINNSFKPLTAQAWYYDVVNVAKAYWLQADLKCQKVPGLLAGAQYTSVKVGDGDSSGTYALMAGYEMKDMATFKVAYSQTSDKGDLHGQNIGTGTGTHANSQSKLYTEAFWGGNFGQVTTADTTAYKASVDATLAGTDLTAQYTYADHDKLVSSQDLTEVAVAASRTYGPLDLKLAYIYTDLGKNIDASNRVNAYITVNF</sequence>
<dbReference type="SUPFAM" id="SSF56935">
    <property type="entry name" value="Porins"/>
    <property type="match status" value="1"/>
</dbReference>
<reference evidence="2 3" key="1">
    <citation type="submission" date="2019-06" db="EMBL/GenBank/DDBJ databases">
        <title>Sulfurimonas gotlandica sp. nov., a chemoautotrophic and psychrotolerant epsilonproteobacterium isolated from a pelagic redoxcline, and an emended description of the genus Sulfurimonas.</title>
        <authorList>
            <person name="Wang S."/>
            <person name="Jiang L."/>
            <person name="Shao Z."/>
        </authorList>
    </citation>
    <scope>NUCLEOTIDE SEQUENCE [LARGE SCALE GENOMIC DNA]</scope>
    <source>
        <strain evidence="2 3">B2</strain>
    </source>
</reference>
<name>A0A7M1AT64_9BACT</name>
<organism evidence="2 3">
    <name type="scientific">Sulfurimonas marina</name>
    <dbReference type="NCBI Taxonomy" id="2590551"/>
    <lineage>
        <taxon>Bacteria</taxon>
        <taxon>Pseudomonadati</taxon>
        <taxon>Campylobacterota</taxon>
        <taxon>Epsilonproteobacteria</taxon>
        <taxon>Campylobacterales</taxon>
        <taxon>Sulfurimonadaceae</taxon>
        <taxon>Sulfurimonas</taxon>
    </lineage>
</organism>